<dbReference type="EMBL" id="LR796800">
    <property type="protein sequence ID" value="CAB4167062.1"/>
    <property type="molecule type" value="Genomic_DNA"/>
</dbReference>
<reference evidence="1" key="1">
    <citation type="submission" date="2020-04" db="EMBL/GenBank/DDBJ databases">
        <authorList>
            <person name="Chiriac C."/>
            <person name="Salcher M."/>
            <person name="Ghai R."/>
            <person name="Kavagutti S V."/>
        </authorList>
    </citation>
    <scope>NUCLEOTIDE SEQUENCE</scope>
</reference>
<protein>
    <submittedName>
        <fullName evidence="1">Uncharacterized protein</fullName>
    </submittedName>
</protein>
<evidence type="ECO:0000313" key="1">
    <source>
        <dbReference type="EMBL" id="CAB4167062.1"/>
    </source>
</evidence>
<proteinExistence type="predicted"/>
<accession>A0A6J5P7L6</accession>
<name>A0A6J5P7L6_9CAUD</name>
<gene>
    <name evidence="1" type="ORF">UFOVP873_4</name>
</gene>
<organism evidence="1">
    <name type="scientific">uncultured Caudovirales phage</name>
    <dbReference type="NCBI Taxonomy" id="2100421"/>
    <lineage>
        <taxon>Viruses</taxon>
        <taxon>Duplodnaviria</taxon>
        <taxon>Heunggongvirae</taxon>
        <taxon>Uroviricota</taxon>
        <taxon>Caudoviricetes</taxon>
        <taxon>Peduoviridae</taxon>
        <taxon>Maltschvirus</taxon>
        <taxon>Maltschvirus maltsch</taxon>
    </lineage>
</organism>
<sequence length="162" mass="18053">MTATARTEFVGGAAAIKALKSIDPEYRKQFNRDAKNIVAPLLAEAKGAYPSMPLSGMKYKWTDKRGRTLLPWTVNKVRTGVKFKTSTRRNKSAVLYVTQSDPAGAIFEVAGLANPGTNFNSNLRTRTPRVLWPTAEKRLPDVEQGLSDLVRDVMRKVNEETR</sequence>